<dbReference type="Proteomes" id="UP000179454">
    <property type="component" value="Unassembled WGS sequence"/>
</dbReference>
<feature type="domain" description="CHAD" evidence="2">
    <location>
        <begin position="45"/>
        <end position="329"/>
    </location>
</feature>
<evidence type="ECO:0000313" key="5">
    <source>
        <dbReference type="Proteomes" id="UP000179454"/>
    </source>
</evidence>
<reference evidence="5 6" key="1">
    <citation type="submission" date="2019-11" db="EMBL/GenBank/DDBJ databases">
        <title>Whole-genome sequencing of Allorhizobium vitis.</title>
        <authorList>
            <person name="Gan H.M."/>
            <person name="Savka M.A."/>
        </authorList>
    </citation>
    <scope>NUCLEOTIDE SEQUENCE [LARGE SCALE GENOMIC DNA]</scope>
    <source>
        <strain evidence="4 6">RF2/1</strain>
        <strain evidence="3 5">T1/7</strain>
    </source>
</reference>
<evidence type="ECO:0000313" key="6">
    <source>
        <dbReference type="Proteomes" id="UP000179536"/>
    </source>
</evidence>
<evidence type="ECO:0000256" key="1">
    <source>
        <dbReference type="SAM" id="MobiDB-lite"/>
    </source>
</evidence>
<proteinExistence type="predicted"/>
<organism evidence="4 6">
    <name type="scientific">Agrobacterium vitis</name>
    <name type="common">Rhizobium vitis</name>
    <dbReference type="NCBI Taxonomy" id="373"/>
    <lineage>
        <taxon>Bacteria</taxon>
        <taxon>Pseudomonadati</taxon>
        <taxon>Pseudomonadota</taxon>
        <taxon>Alphaproteobacteria</taxon>
        <taxon>Hyphomicrobiales</taxon>
        <taxon>Rhizobiaceae</taxon>
        <taxon>Rhizobium/Agrobacterium group</taxon>
        <taxon>Agrobacterium</taxon>
    </lineage>
</organism>
<name>A0ABD6HAS0_AGRVI</name>
<dbReference type="EMBL" id="MBFA02000011">
    <property type="protein sequence ID" value="MUP11719.1"/>
    <property type="molecule type" value="Genomic_DNA"/>
</dbReference>
<dbReference type="Gene3D" id="1.40.20.10">
    <property type="entry name" value="CHAD domain"/>
    <property type="match status" value="1"/>
</dbReference>
<dbReference type="InterPro" id="IPR007899">
    <property type="entry name" value="CHAD_dom"/>
</dbReference>
<evidence type="ECO:0000259" key="2">
    <source>
        <dbReference type="PROSITE" id="PS51708"/>
    </source>
</evidence>
<gene>
    <name evidence="4" type="ORF">BBK91_017810</name>
    <name evidence="3" type="ORF">BBL17_017955</name>
</gene>
<evidence type="ECO:0000313" key="3">
    <source>
        <dbReference type="EMBL" id="MUO43668.1"/>
    </source>
</evidence>
<dbReference type="EMBL" id="MBFE02000013">
    <property type="protein sequence ID" value="MUO43668.1"/>
    <property type="molecule type" value="Genomic_DNA"/>
</dbReference>
<dbReference type="PANTHER" id="PTHR39339:SF1">
    <property type="entry name" value="CHAD DOMAIN-CONTAINING PROTEIN"/>
    <property type="match status" value="1"/>
</dbReference>
<dbReference type="Pfam" id="PF05235">
    <property type="entry name" value="CHAD"/>
    <property type="match status" value="1"/>
</dbReference>
<dbReference type="SMART" id="SM00880">
    <property type="entry name" value="CHAD"/>
    <property type="match status" value="1"/>
</dbReference>
<comment type="caution">
    <text evidence="4">The sequence shown here is derived from an EMBL/GenBank/DDBJ whole genome shotgun (WGS) entry which is preliminary data.</text>
</comment>
<protein>
    <submittedName>
        <fullName evidence="4">CHAD domain-containing protein</fullName>
    </submittedName>
</protein>
<keyword evidence="5" id="KW-1185">Reference proteome</keyword>
<dbReference type="InterPro" id="IPR038186">
    <property type="entry name" value="CHAD_dom_sf"/>
</dbReference>
<sequence length="345" mass="37781">MTAKTHRCHRGSGGKSPATGAIPTNGWQPRRHRRKGAMAYRLRPDLKTGTAIAGMLGALLQAAAADLDRGAEAQADERDRAVHLARRKLKRARALYRLIAPAIADLRRRENRRIGDIARSLSALRDAAALLESVEALQEATLSDEEADALQQAWSLLSNRHERLSANLEAGQSAVMRDAADGCREAADVAMGIEFNDRPAKVARIFAKAWAKTFKRAEAAIAACREGSEAESYHALRKATQTYWMHLSLLRDLWPSAMEMKRSAAKQLADLLGHENDLSVLTSVLDEDSSLFAGGETLSHLLAIIIRQQQTLRRQALEAADALFADGPDLEPAVIEAFWLRAAAQ</sequence>
<accession>A0ABD6HAS0</accession>
<dbReference type="AlphaFoldDB" id="A0ABD6HAS0"/>
<evidence type="ECO:0000313" key="4">
    <source>
        <dbReference type="EMBL" id="MUP11719.1"/>
    </source>
</evidence>
<feature type="region of interest" description="Disordered" evidence="1">
    <location>
        <begin position="1"/>
        <end position="34"/>
    </location>
</feature>
<dbReference type="PROSITE" id="PS51708">
    <property type="entry name" value="CHAD"/>
    <property type="match status" value="1"/>
</dbReference>
<dbReference type="PANTHER" id="PTHR39339">
    <property type="entry name" value="SLR1444 PROTEIN"/>
    <property type="match status" value="1"/>
</dbReference>
<feature type="compositionally biased region" description="Basic residues" evidence="1">
    <location>
        <begin position="1"/>
        <end position="12"/>
    </location>
</feature>
<dbReference type="Proteomes" id="UP000179536">
    <property type="component" value="Unassembled WGS sequence"/>
</dbReference>